<dbReference type="PANTHER" id="PTHR14381">
    <property type="entry name" value="DACTYLIN"/>
    <property type="match status" value="1"/>
</dbReference>
<dbReference type="InterPro" id="IPR001810">
    <property type="entry name" value="F-box_dom"/>
</dbReference>
<evidence type="ECO:0000313" key="3">
    <source>
        <dbReference type="Proteomes" id="UP000075809"/>
    </source>
</evidence>
<dbReference type="GO" id="GO:0019005">
    <property type="term" value="C:SCF ubiquitin ligase complex"/>
    <property type="evidence" value="ECO:0007669"/>
    <property type="project" value="TreeGrafter"/>
</dbReference>
<dbReference type="Pfam" id="PF12937">
    <property type="entry name" value="F-box-like"/>
    <property type="match status" value="1"/>
</dbReference>
<dbReference type="SUPFAM" id="SSF50978">
    <property type="entry name" value="WD40 repeat-like"/>
    <property type="match status" value="1"/>
</dbReference>
<dbReference type="InterPro" id="IPR015943">
    <property type="entry name" value="WD40/YVTN_repeat-like_dom_sf"/>
</dbReference>
<proteinExistence type="predicted"/>
<dbReference type="InterPro" id="IPR036047">
    <property type="entry name" value="F-box-like_dom_sf"/>
</dbReference>
<dbReference type="Pfam" id="PF16672">
    <property type="entry name" value="LAMTOR5"/>
    <property type="match status" value="1"/>
</dbReference>
<dbReference type="PROSITE" id="PS50181">
    <property type="entry name" value="FBOX"/>
    <property type="match status" value="1"/>
</dbReference>
<organism evidence="2 3">
    <name type="scientific">Mycetomoellerius zeteki</name>
    <dbReference type="NCBI Taxonomy" id="64791"/>
    <lineage>
        <taxon>Eukaryota</taxon>
        <taxon>Metazoa</taxon>
        <taxon>Ecdysozoa</taxon>
        <taxon>Arthropoda</taxon>
        <taxon>Hexapoda</taxon>
        <taxon>Insecta</taxon>
        <taxon>Pterygota</taxon>
        <taxon>Neoptera</taxon>
        <taxon>Endopterygota</taxon>
        <taxon>Hymenoptera</taxon>
        <taxon>Apocrita</taxon>
        <taxon>Aculeata</taxon>
        <taxon>Formicoidea</taxon>
        <taxon>Formicidae</taxon>
        <taxon>Myrmicinae</taxon>
        <taxon>Mycetomoellerius</taxon>
    </lineage>
</organism>
<accession>A0A151WES2</accession>
<dbReference type="GO" id="GO:0031146">
    <property type="term" value="P:SCF-dependent proteasomal ubiquitin-dependent protein catabolic process"/>
    <property type="evidence" value="ECO:0007669"/>
    <property type="project" value="TreeGrafter"/>
</dbReference>
<evidence type="ECO:0000313" key="2">
    <source>
        <dbReference type="EMBL" id="KYQ46340.1"/>
    </source>
</evidence>
<reference evidence="2 3" key="1">
    <citation type="submission" date="2015-09" db="EMBL/GenBank/DDBJ databases">
        <title>Trachymyrmex zeteki WGS genome.</title>
        <authorList>
            <person name="Nygaard S."/>
            <person name="Hu H."/>
            <person name="Boomsma J."/>
            <person name="Zhang G."/>
        </authorList>
    </citation>
    <scope>NUCLEOTIDE SEQUENCE [LARGE SCALE GENOMIC DNA]</scope>
    <source>
        <strain evidence="2">Tzet28-1</strain>
        <tissue evidence="2">Whole body</tissue>
    </source>
</reference>
<dbReference type="Gene3D" id="2.130.10.10">
    <property type="entry name" value="YVTN repeat-like/Quinoprotein amine dehydrogenase"/>
    <property type="match status" value="1"/>
</dbReference>
<name>A0A151WES2_9HYME</name>
<evidence type="ECO:0000259" key="1">
    <source>
        <dbReference type="PROSITE" id="PS50181"/>
    </source>
</evidence>
<protein>
    <submittedName>
        <fullName evidence="2">F-box/WD repeat-containing protein 4</fullName>
    </submittedName>
</protein>
<dbReference type="GO" id="GO:0071986">
    <property type="term" value="C:Ragulator complex"/>
    <property type="evidence" value="ECO:0007669"/>
    <property type="project" value="InterPro"/>
</dbReference>
<gene>
    <name evidence="2" type="ORF">ALC60_14762</name>
</gene>
<dbReference type="SMART" id="SM00256">
    <property type="entry name" value="FBOX"/>
    <property type="match status" value="1"/>
</dbReference>
<dbReference type="GO" id="GO:0043066">
    <property type="term" value="P:negative regulation of apoptotic process"/>
    <property type="evidence" value="ECO:0007669"/>
    <property type="project" value="InterPro"/>
</dbReference>
<dbReference type="STRING" id="64791.A0A151WES2"/>
<keyword evidence="3" id="KW-1185">Reference proteome</keyword>
<dbReference type="CDD" id="cd09917">
    <property type="entry name" value="F-box_SF"/>
    <property type="match status" value="1"/>
</dbReference>
<sequence length="515" mass="59256">MTDTWCLDILPYEMLLSIFNYCNAYDLMLLSQVCKRFYKIISDTGWNKKRKSFLVTNQTSEMFRKRCFTLLQPHAAWHISQNWRYGIYKKEAVFSWKRSMIPWLRMTDNMLWWMFGDLYGFKRHEKTLNKYRSRYYTTESCGLYINKFVIWKNFIICGYIDGTIVYFMVNFEDDLRIAKMIAQKSASVKSTVNAIDASLENVIAGLDDGTVKIFRHPELLNVRTWDQICNMDIDKRMRTGDDKKGEICINLKDKVQSLSIDPTGVKFAVGSAGMNDVPLHVINVERYTMIDTMQHEWKYGAGILDMVWDDPNTLLTCGYDTYIKKWDLRTGRCVCSWVDPCDATLYCIASDHQYTMMTGTQHNCLAILWDQRKSDFVQIVRGPALPINLFTRRMLANVPRAITASFPLREPEDDFTSYPVTVSQSQSLQCRQWHRLLLGAETLNNSPGYSDGLCLQIKGDASSDSAGLIAAIADLVAKLEPKSGSPIISLQNDNRQCIILRKEPVVGAIYKDIST</sequence>
<dbReference type="EMBL" id="KQ983238">
    <property type="protein sequence ID" value="KYQ46340.1"/>
    <property type="molecule type" value="Genomic_DNA"/>
</dbReference>
<dbReference type="InterPro" id="IPR024135">
    <property type="entry name" value="LAMTOR5"/>
</dbReference>
<dbReference type="InterPro" id="IPR036322">
    <property type="entry name" value="WD40_repeat_dom_sf"/>
</dbReference>
<dbReference type="Proteomes" id="UP000075809">
    <property type="component" value="Unassembled WGS sequence"/>
</dbReference>
<dbReference type="InterPro" id="IPR052301">
    <property type="entry name" value="SCF_F-box/WD-repeat"/>
</dbReference>
<dbReference type="Gene3D" id="3.30.450.30">
    <property type="entry name" value="Dynein light chain 2a, cytoplasmic"/>
    <property type="match status" value="1"/>
</dbReference>
<dbReference type="SUPFAM" id="SSF81383">
    <property type="entry name" value="F-box domain"/>
    <property type="match status" value="1"/>
</dbReference>
<dbReference type="Gene3D" id="1.20.1280.50">
    <property type="match status" value="1"/>
</dbReference>
<feature type="domain" description="F-box" evidence="1">
    <location>
        <begin position="4"/>
        <end position="49"/>
    </location>
</feature>
<dbReference type="AlphaFoldDB" id="A0A151WES2"/>
<dbReference type="PANTHER" id="PTHR14381:SF1">
    <property type="entry name" value="F-BOX_WD REPEAT-CONTAINING PROTEIN 4"/>
    <property type="match status" value="1"/>
</dbReference>